<name>A0AAI9IDS8_9BURK</name>
<comment type="caution">
    <text evidence="1">The sequence shown here is derived from an EMBL/GenBank/DDBJ whole genome shotgun (WGS) entry which is preliminary data.</text>
</comment>
<dbReference type="AlphaFoldDB" id="A0AAI9IDS8"/>
<reference evidence="1 2" key="1">
    <citation type="journal article" date="2013" name="Front. Microbiol.">
        <title>The genome of the endophytic bacterium H. frisingense GSF30(T) identifies diverse strategies in the Herbaspirillum genus to interact with plants.</title>
        <authorList>
            <person name="Straub D."/>
            <person name="Rothballer M."/>
            <person name="Hartmann A."/>
            <person name="Ludewig U."/>
        </authorList>
    </citation>
    <scope>NUCLEOTIDE SEQUENCE [LARGE SCALE GENOMIC DNA]</scope>
    <source>
        <strain evidence="1 2">GSF30</strain>
    </source>
</reference>
<protein>
    <submittedName>
        <fullName evidence="1">Transcriptional regulator</fullName>
    </submittedName>
</protein>
<proteinExistence type="predicted"/>
<evidence type="ECO:0000313" key="1">
    <source>
        <dbReference type="EMBL" id="EOA04150.1"/>
    </source>
</evidence>
<sequence>MKTPAISEEELHAYADGQLPASRAGEIAAWLEQDPAHAAELQQVRAWRAQNRALHAHYDPVLEEALPPAWLLRCWQAAKNIAAVIRAQPPMPLMPPIARSGGATPPCCC</sequence>
<dbReference type="EMBL" id="AEEC02000018">
    <property type="protein sequence ID" value="EOA04150.1"/>
    <property type="molecule type" value="Genomic_DNA"/>
</dbReference>
<dbReference type="RefSeq" id="WP_006463977.1">
    <property type="nucleotide sequence ID" value="NZ_AEEC02000018.1"/>
</dbReference>
<organism evidence="1 2">
    <name type="scientific">Herbaspirillum frisingense GSF30</name>
    <dbReference type="NCBI Taxonomy" id="864073"/>
    <lineage>
        <taxon>Bacteria</taxon>
        <taxon>Pseudomonadati</taxon>
        <taxon>Pseudomonadota</taxon>
        <taxon>Betaproteobacteria</taxon>
        <taxon>Burkholderiales</taxon>
        <taxon>Oxalobacteraceae</taxon>
        <taxon>Herbaspirillum</taxon>
    </lineage>
</organism>
<accession>A0AAI9IDS8</accession>
<gene>
    <name evidence="1" type="ORF">HFRIS_013780</name>
</gene>
<evidence type="ECO:0000313" key="2">
    <source>
        <dbReference type="Proteomes" id="UP000006772"/>
    </source>
</evidence>
<dbReference type="Proteomes" id="UP000006772">
    <property type="component" value="Unassembled WGS sequence"/>
</dbReference>